<feature type="chain" id="PRO_5011332277" description="Flagella basal body P-ring formation protein FlgA" evidence="4">
    <location>
        <begin position="27"/>
        <end position="243"/>
    </location>
</feature>
<dbReference type="Gene3D" id="3.90.1210.10">
    <property type="entry name" value="Antifreeze-like/N-acetylneuraminic acid synthase C-terminal domain"/>
    <property type="match status" value="1"/>
</dbReference>
<evidence type="ECO:0000256" key="1">
    <source>
        <dbReference type="ARBA" id="ARBA00004418"/>
    </source>
</evidence>
<keyword evidence="2 4" id="KW-0732">Signal</keyword>
<reference evidence="6 7" key="1">
    <citation type="submission" date="2016-10" db="EMBL/GenBank/DDBJ databases">
        <authorList>
            <person name="de Groot N.N."/>
        </authorList>
    </citation>
    <scope>NUCLEOTIDE SEQUENCE [LARGE SCALE GENOMIC DNA]</scope>
    <source>
        <strain evidence="6 7">DSM 24677</strain>
    </source>
</reference>
<evidence type="ECO:0000313" key="6">
    <source>
        <dbReference type="EMBL" id="SDY88722.1"/>
    </source>
</evidence>
<dbReference type="SMART" id="SM00858">
    <property type="entry name" value="SAF"/>
    <property type="match status" value="1"/>
</dbReference>
<evidence type="ECO:0000313" key="7">
    <source>
        <dbReference type="Proteomes" id="UP000199026"/>
    </source>
</evidence>
<keyword evidence="6" id="KW-0966">Cell projection</keyword>
<dbReference type="InterPro" id="IPR013974">
    <property type="entry name" value="SAF"/>
</dbReference>
<keyword evidence="7" id="KW-1185">Reference proteome</keyword>
<dbReference type="PANTHER" id="PTHR36307">
    <property type="entry name" value="FLAGELLA BASAL BODY P-RING FORMATION PROTEIN FLGA"/>
    <property type="match status" value="1"/>
</dbReference>
<protein>
    <recommendedName>
        <fullName evidence="4">Flagella basal body P-ring formation protein FlgA</fullName>
    </recommendedName>
</protein>
<comment type="similarity">
    <text evidence="4">Belongs to the FlgA family.</text>
</comment>
<name>A0A1H3NIL6_9RHOB</name>
<dbReference type="Proteomes" id="UP000199026">
    <property type="component" value="Unassembled WGS sequence"/>
</dbReference>
<keyword evidence="6" id="KW-0969">Cilium</keyword>
<dbReference type="GO" id="GO:0044780">
    <property type="term" value="P:bacterial-type flagellum assembly"/>
    <property type="evidence" value="ECO:0007669"/>
    <property type="project" value="InterPro"/>
</dbReference>
<comment type="function">
    <text evidence="4">Involved in the assembly process of the P-ring formation. It may associate with FlgF on the rod constituting a structure essential for the P-ring assembly or may act as a modulator protein for the P-ring assembly.</text>
</comment>
<dbReference type="STRING" id="576131.SAMN05444486_1107"/>
<dbReference type="CDD" id="cd11614">
    <property type="entry name" value="SAF_CpaB_FlgA_like"/>
    <property type="match status" value="1"/>
</dbReference>
<dbReference type="Pfam" id="PF13144">
    <property type="entry name" value="ChapFlgA"/>
    <property type="match status" value="1"/>
</dbReference>
<evidence type="ECO:0000256" key="4">
    <source>
        <dbReference type="RuleBase" id="RU362063"/>
    </source>
</evidence>
<keyword evidence="3 4" id="KW-0574">Periplasm</keyword>
<dbReference type="EMBL" id="FNPR01000010">
    <property type="protein sequence ID" value="SDY88722.1"/>
    <property type="molecule type" value="Genomic_DNA"/>
</dbReference>
<dbReference type="NCBIfam" id="TIGR03170">
    <property type="entry name" value="flgA_cterm"/>
    <property type="match status" value="1"/>
</dbReference>
<dbReference type="PANTHER" id="PTHR36307:SF1">
    <property type="entry name" value="FLAGELLA BASAL BODY P-RING FORMATION PROTEIN FLGA"/>
    <property type="match status" value="1"/>
</dbReference>
<dbReference type="RefSeq" id="WP_089894583.1">
    <property type="nucleotide sequence ID" value="NZ_FNPR01000010.1"/>
</dbReference>
<dbReference type="GO" id="GO:0042597">
    <property type="term" value="C:periplasmic space"/>
    <property type="evidence" value="ECO:0007669"/>
    <property type="project" value="UniProtKB-SubCell"/>
</dbReference>
<sequence>MRLINILRSKILTGLVFTLMPLTAVASDVVTGADIKAAILTELAQHNIISDPQVSERRRYYSCSSPLQVTPKFNDSWETARVDCPEKGRDWHIIVRTGQVSPKAAVTPDNTAQTGPKVVVLLASVKKGAIITDDIVALTKLSSGQRLGGFFRTEDVIGRRAKQNLNAMQPLKARHLEHQWSLEVGQAVNIVQKVGGFEVSSVGEVLENAQIGDIIEVINSRSGRKISALVENSKKVTPIANIN</sequence>
<proteinExistence type="inferred from homology"/>
<keyword evidence="6" id="KW-0282">Flagellum</keyword>
<keyword evidence="4" id="KW-1005">Bacterial flagellum biogenesis</keyword>
<evidence type="ECO:0000256" key="2">
    <source>
        <dbReference type="ARBA" id="ARBA00022729"/>
    </source>
</evidence>
<dbReference type="AlphaFoldDB" id="A0A1H3NIL6"/>
<organism evidence="6 7">
    <name type="scientific">Lentibacter algarum</name>
    <dbReference type="NCBI Taxonomy" id="576131"/>
    <lineage>
        <taxon>Bacteria</taxon>
        <taxon>Pseudomonadati</taxon>
        <taxon>Pseudomonadota</taxon>
        <taxon>Alphaproteobacteria</taxon>
        <taxon>Rhodobacterales</taxon>
        <taxon>Roseobacteraceae</taxon>
        <taxon>Lentibacter</taxon>
    </lineage>
</organism>
<feature type="domain" description="SAF" evidence="5">
    <location>
        <begin position="116"/>
        <end position="177"/>
    </location>
</feature>
<accession>A0A1H3NIL6</accession>
<dbReference type="OrthoDB" id="7689411at2"/>
<comment type="subcellular location">
    <subcellularLocation>
        <location evidence="1 4">Periplasm</location>
    </subcellularLocation>
</comment>
<dbReference type="InterPro" id="IPR039246">
    <property type="entry name" value="Flagellar_FlgA"/>
</dbReference>
<feature type="signal peptide" evidence="4">
    <location>
        <begin position="1"/>
        <end position="26"/>
    </location>
</feature>
<dbReference type="Gene3D" id="2.30.30.760">
    <property type="match status" value="1"/>
</dbReference>
<dbReference type="GeneID" id="78125952"/>
<evidence type="ECO:0000259" key="5">
    <source>
        <dbReference type="SMART" id="SM00858"/>
    </source>
</evidence>
<gene>
    <name evidence="6" type="ORF">SAMN05444486_1107</name>
</gene>
<evidence type="ECO:0000256" key="3">
    <source>
        <dbReference type="ARBA" id="ARBA00022764"/>
    </source>
</evidence>
<dbReference type="InterPro" id="IPR017585">
    <property type="entry name" value="SAF_FlgA"/>
</dbReference>